<dbReference type="OrthoDB" id="443402at2759"/>
<organism evidence="5 6">
    <name type="scientific">Glonium stellatum</name>
    <dbReference type="NCBI Taxonomy" id="574774"/>
    <lineage>
        <taxon>Eukaryota</taxon>
        <taxon>Fungi</taxon>
        <taxon>Dikarya</taxon>
        <taxon>Ascomycota</taxon>
        <taxon>Pezizomycotina</taxon>
        <taxon>Dothideomycetes</taxon>
        <taxon>Pleosporomycetidae</taxon>
        <taxon>Gloniales</taxon>
        <taxon>Gloniaceae</taxon>
        <taxon>Glonium</taxon>
    </lineage>
</organism>
<feature type="compositionally biased region" description="Polar residues" evidence="2">
    <location>
        <begin position="252"/>
        <end position="264"/>
    </location>
</feature>
<protein>
    <recommendedName>
        <fullName evidence="7">NACHT domain-containing protein</fullName>
    </recommendedName>
</protein>
<dbReference type="PANTHER" id="PTHR10039">
    <property type="entry name" value="AMELOGENIN"/>
    <property type="match status" value="1"/>
</dbReference>
<feature type="domain" description="DUF7791" evidence="4">
    <location>
        <begin position="636"/>
        <end position="763"/>
    </location>
</feature>
<feature type="domain" description="Nephrocystin 3-like N-terminal" evidence="3">
    <location>
        <begin position="361"/>
        <end position="526"/>
    </location>
</feature>
<accession>A0A8E2JSH7</accession>
<evidence type="ECO:0000259" key="4">
    <source>
        <dbReference type="Pfam" id="PF25053"/>
    </source>
</evidence>
<dbReference type="Gene3D" id="3.40.50.300">
    <property type="entry name" value="P-loop containing nucleotide triphosphate hydrolases"/>
    <property type="match status" value="1"/>
</dbReference>
<dbReference type="EMBL" id="KV749768">
    <property type="protein sequence ID" value="OCL07889.1"/>
    <property type="molecule type" value="Genomic_DNA"/>
</dbReference>
<dbReference type="InterPro" id="IPR027417">
    <property type="entry name" value="P-loop_NTPase"/>
</dbReference>
<feature type="compositionally biased region" description="Polar residues" evidence="2">
    <location>
        <begin position="299"/>
        <end position="310"/>
    </location>
</feature>
<keyword evidence="1" id="KW-0677">Repeat</keyword>
<dbReference type="AlphaFoldDB" id="A0A8E2JSH7"/>
<evidence type="ECO:0000313" key="6">
    <source>
        <dbReference type="Proteomes" id="UP000250140"/>
    </source>
</evidence>
<sequence>MDPLSALGLASNIVQLVQFVGVVISDSHELYSSIDGALQRNSALEEVARNLVEMNSEIMRTQKSLPNLLHLSPGERQLKSLCDECDSVSKELCTKLNALKVSGRARYKKWDSFRLALKSMWNEGEVRSLEKRLEGIRTRLNTSLLICLRDHLNDPLSRNAQDQKDMEPFMKEIKKQHKEMLNAIKRKDQEVSDPEHMAQFSAKVDASTELFKESRFCSFILSQLKFEEMPNRHEAIPEAHRKTFNWLFESPYTPQTSSPAQDPSVTEAPTANQASAAAQSALPNQGPATTQDKSKAKTLAQSPVTAESPTTAQILRTAQNLAASQNQAAPLDVNAALPDTGTAPPDEGTAPELTPPSPSWDNFVEWLEGSDGRNIYWITGKAGSGKSTLMKYLYNDPRTIKYLKAWAGKMDFTIAGFFFWCAGTNMEMSQMGLLQSLLHQVLQKYPKLITRFFSQRWDSYYWIRGGLHDLSEKELTNVFKKLISDDSLRVAFFIDGLDEFNGNHEDLVQLIISSKSPNVKFCCASRPWLVFEDAFEGRPSLMLERLTQGDITRFVVDKFEQNKRYAKLKIQQPDLSSKLVNEVVEKANGVFLWVYLVVKSLLEGLRDSDRVRDLQRRLDSLPSDLEELFDRLLNRLDQKYFKHACQLIRIVRAVTVPLTVLVMSFADEYNTKSALRVKVKALTKSDITYREDEMRRRLNSRSKGLIEVSDSKKVQFLHRTVKDFIDAPRNWTKIVKEAGFSFDPIMKLCSAYLFKIKTVNPDRPDRWQDALKALIEYAIQIQENRGTAPIAILDEADRVTEQITTQHYNPVSRVLKHRFKKLGKSTNSFLEYTISRGLFSYAMQKINEEGSSYSKRTLNRLLYVAGRQEGKAPISKEIMKALLKLGAEPKSIEHSQYTKMHPEAQKMLKSQLRLKVHFKDFWHI</sequence>
<dbReference type="InterPro" id="IPR056884">
    <property type="entry name" value="NPHP3-like_N"/>
</dbReference>
<evidence type="ECO:0008006" key="7">
    <source>
        <dbReference type="Google" id="ProtNLM"/>
    </source>
</evidence>
<gene>
    <name evidence="5" type="ORF">AOQ84DRAFT_222459</name>
</gene>
<proteinExistence type="predicted"/>
<evidence type="ECO:0000259" key="3">
    <source>
        <dbReference type="Pfam" id="PF24883"/>
    </source>
</evidence>
<dbReference type="Pfam" id="PF24883">
    <property type="entry name" value="NPHP3_N"/>
    <property type="match status" value="1"/>
</dbReference>
<keyword evidence="6" id="KW-1185">Reference proteome</keyword>
<evidence type="ECO:0000313" key="5">
    <source>
        <dbReference type="EMBL" id="OCL07889.1"/>
    </source>
</evidence>
<dbReference type="InterPro" id="IPR056693">
    <property type="entry name" value="DUF7791"/>
</dbReference>
<dbReference type="PANTHER" id="PTHR10039:SF5">
    <property type="entry name" value="NACHT DOMAIN-CONTAINING PROTEIN"/>
    <property type="match status" value="1"/>
</dbReference>
<dbReference type="Proteomes" id="UP000250140">
    <property type="component" value="Unassembled WGS sequence"/>
</dbReference>
<dbReference type="SUPFAM" id="SSF52540">
    <property type="entry name" value="P-loop containing nucleoside triphosphate hydrolases"/>
    <property type="match status" value="1"/>
</dbReference>
<name>A0A8E2JSH7_9PEZI</name>
<feature type="region of interest" description="Disordered" evidence="2">
    <location>
        <begin position="252"/>
        <end position="310"/>
    </location>
</feature>
<feature type="compositionally biased region" description="Low complexity" evidence="2">
    <location>
        <begin position="268"/>
        <end position="284"/>
    </location>
</feature>
<feature type="region of interest" description="Disordered" evidence="2">
    <location>
        <begin position="335"/>
        <end position="360"/>
    </location>
</feature>
<evidence type="ECO:0000256" key="2">
    <source>
        <dbReference type="SAM" id="MobiDB-lite"/>
    </source>
</evidence>
<evidence type="ECO:0000256" key="1">
    <source>
        <dbReference type="ARBA" id="ARBA00022737"/>
    </source>
</evidence>
<reference evidence="5 6" key="1">
    <citation type="journal article" date="2016" name="Nat. Commun.">
        <title>Ectomycorrhizal ecology is imprinted in the genome of the dominant symbiotic fungus Cenococcum geophilum.</title>
        <authorList>
            <consortium name="DOE Joint Genome Institute"/>
            <person name="Peter M."/>
            <person name="Kohler A."/>
            <person name="Ohm R.A."/>
            <person name="Kuo A."/>
            <person name="Krutzmann J."/>
            <person name="Morin E."/>
            <person name="Arend M."/>
            <person name="Barry K.W."/>
            <person name="Binder M."/>
            <person name="Choi C."/>
            <person name="Clum A."/>
            <person name="Copeland A."/>
            <person name="Grisel N."/>
            <person name="Haridas S."/>
            <person name="Kipfer T."/>
            <person name="LaButti K."/>
            <person name="Lindquist E."/>
            <person name="Lipzen A."/>
            <person name="Maire R."/>
            <person name="Meier B."/>
            <person name="Mihaltcheva S."/>
            <person name="Molinier V."/>
            <person name="Murat C."/>
            <person name="Poggeler S."/>
            <person name="Quandt C.A."/>
            <person name="Sperisen C."/>
            <person name="Tritt A."/>
            <person name="Tisserant E."/>
            <person name="Crous P.W."/>
            <person name="Henrissat B."/>
            <person name="Nehls U."/>
            <person name="Egli S."/>
            <person name="Spatafora J.W."/>
            <person name="Grigoriev I.V."/>
            <person name="Martin F.M."/>
        </authorList>
    </citation>
    <scope>NUCLEOTIDE SEQUENCE [LARGE SCALE GENOMIC DNA]</scope>
    <source>
        <strain evidence="5 6">CBS 207.34</strain>
    </source>
</reference>
<dbReference type="Pfam" id="PF25053">
    <property type="entry name" value="DUF7791"/>
    <property type="match status" value="1"/>
</dbReference>